<reference evidence="3" key="2">
    <citation type="journal article" date="2015" name="Fish Shellfish Immunol.">
        <title>Early steps in the European eel (Anguilla anguilla)-Vibrio vulnificus interaction in the gills: Role of the RtxA13 toxin.</title>
        <authorList>
            <person name="Callol A."/>
            <person name="Pajuelo D."/>
            <person name="Ebbesson L."/>
            <person name="Teles M."/>
            <person name="MacKenzie S."/>
            <person name="Amaro C."/>
        </authorList>
    </citation>
    <scope>NUCLEOTIDE SEQUENCE</scope>
</reference>
<keyword evidence="2" id="KW-0732">Signal</keyword>
<evidence type="ECO:0000256" key="2">
    <source>
        <dbReference type="SAM" id="SignalP"/>
    </source>
</evidence>
<feature type="compositionally biased region" description="Low complexity" evidence="1">
    <location>
        <begin position="36"/>
        <end position="45"/>
    </location>
</feature>
<protein>
    <submittedName>
        <fullName evidence="3">Uncharacterized protein</fullName>
    </submittedName>
</protein>
<feature type="chain" id="PRO_5002434647" evidence="2">
    <location>
        <begin position="22"/>
        <end position="61"/>
    </location>
</feature>
<sequence length="61" mass="6650">MMDGAKCLCFFLLCIMRVCMLRPPTPSRGPRPPPSSLNLSVSPEESLPPPPLTKRGTQPSL</sequence>
<dbReference type="EMBL" id="GBXM01014312">
    <property type="protein sequence ID" value="JAH94265.1"/>
    <property type="molecule type" value="Transcribed_RNA"/>
</dbReference>
<feature type="region of interest" description="Disordered" evidence="1">
    <location>
        <begin position="25"/>
        <end position="61"/>
    </location>
</feature>
<accession>A0A0E9WXH5</accession>
<evidence type="ECO:0000313" key="3">
    <source>
        <dbReference type="EMBL" id="JAH94265.1"/>
    </source>
</evidence>
<reference evidence="3" key="1">
    <citation type="submission" date="2014-11" db="EMBL/GenBank/DDBJ databases">
        <authorList>
            <person name="Amaro Gonzalez C."/>
        </authorList>
    </citation>
    <scope>NUCLEOTIDE SEQUENCE</scope>
</reference>
<name>A0A0E9WXH5_ANGAN</name>
<proteinExistence type="predicted"/>
<feature type="compositionally biased region" description="Pro residues" evidence="1">
    <location>
        <begin position="25"/>
        <end position="35"/>
    </location>
</feature>
<feature type="signal peptide" evidence="2">
    <location>
        <begin position="1"/>
        <end position="21"/>
    </location>
</feature>
<evidence type="ECO:0000256" key="1">
    <source>
        <dbReference type="SAM" id="MobiDB-lite"/>
    </source>
</evidence>
<dbReference type="AlphaFoldDB" id="A0A0E9WXH5"/>
<organism evidence="3">
    <name type="scientific">Anguilla anguilla</name>
    <name type="common">European freshwater eel</name>
    <name type="synonym">Muraena anguilla</name>
    <dbReference type="NCBI Taxonomy" id="7936"/>
    <lineage>
        <taxon>Eukaryota</taxon>
        <taxon>Metazoa</taxon>
        <taxon>Chordata</taxon>
        <taxon>Craniata</taxon>
        <taxon>Vertebrata</taxon>
        <taxon>Euteleostomi</taxon>
        <taxon>Actinopterygii</taxon>
        <taxon>Neopterygii</taxon>
        <taxon>Teleostei</taxon>
        <taxon>Anguilliformes</taxon>
        <taxon>Anguillidae</taxon>
        <taxon>Anguilla</taxon>
    </lineage>
</organism>